<keyword evidence="3" id="KW-1185">Reference proteome</keyword>
<accession>A0ABU2ZZ95</accession>
<dbReference type="RefSeq" id="WP_311579028.1">
    <property type="nucleotide sequence ID" value="NZ_JAVRIF010000003.1"/>
</dbReference>
<evidence type="ECO:0000256" key="1">
    <source>
        <dbReference type="ARBA" id="ARBA00010333"/>
    </source>
</evidence>
<dbReference type="Proteomes" id="UP001266357">
    <property type="component" value="Unassembled WGS sequence"/>
</dbReference>
<comment type="caution">
    <text evidence="2">The sequence shown here is derived from an EMBL/GenBank/DDBJ whole genome shotgun (WGS) entry which is preliminary data.</text>
</comment>
<protein>
    <submittedName>
        <fullName evidence="2">Transporter substrate-binding domain-containing protein</fullName>
    </submittedName>
</protein>
<proteinExistence type="inferred from homology"/>
<evidence type="ECO:0000313" key="2">
    <source>
        <dbReference type="EMBL" id="MDT0603229.1"/>
    </source>
</evidence>
<gene>
    <name evidence="2" type="ORF">RM573_06440</name>
</gene>
<comment type="similarity">
    <text evidence="1">Belongs to the bacterial solute-binding protein 3 family.</text>
</comment>
<name>A0ABU2ZZ95_9GAMM</name>
<dbReference type="SUPFAM" id="SSF53850">
    <property type="entry name" value="Periplasmic binding protein-like II"/>
    <property type="match status" value="1"/>
</dbReference>
<evidence type="ECO:0000313" key="3">
    <source>
        <dbReference type="Proteomes" id="UP001266357"/>
    </source>
</evidence>
<organism evidence="2 3">
    <name type="scientific">Thalassotalea castellviae</name>
    <dbReference type="NCBI Taxonomy" id="3075612"/>
    <lineage>
        <taxon>Bacteria</taxon>
        <taxon>Pseudomonadati</taxon>
        <taxon>Pseudomonadota</taxon>
        <taxon>Gammaproteobacteria</taxon>
        <taxon>Alteromonadales</taxon>
        <taxon>Colwelliaceae</taxon>
        <taxon>Thalassotalea</taxon>
    </lineage>
</organism>
<sequence length="265" mass="30438">MRTYIHVLILLVFLSLSSFANSYNRIQINVGAGVRPPFLLEDNTQGVGPDILHALNLIQEQFIFQLVPVPIKRRTQSLYEGWVDIMMWDNPKWGWELESLQHSQPLIHAKDVFIARTDKYQSQGVFDELSSHSLAMVHGYHYKFVNFETDPIKLNQSFSITLVRTEEDSINLLLSKRVDVAVASDVALAWHFKKHPQSQSKIMISEKYDTEFMRYFLVPSSSPISAKELDELLILADNKGLLAPIYEKYGLDMPSFKPHSSMLSH</sequence>
<dbReference type="EMBL" id="JAVRIF010000003">
    <property type="protein sequence ID" value="MDT0603229.1"/>
    <property type="molecule type" value="Genomic_DNA"/>
</dbReference>
<dbReference type="Gene3D" id="3.40.190.10">
    <property type="entry name" value="Periplasmic binding protein-like II"/>
    <property type="match status" value="2"/>
</dbReference>
<dbReference type="PANTHER" id="PTHR35936:SF25">
    <property type="entry name" value="ABC TRANSPORTER SUBSTRATE-BINDING PROTEIN"/>
    <property type="match status" value="1"/>
</dbReference>
<reference evidence="2 3" key="1">
    <citation type="submission" date="2023-09" db="EMBL/GenBank/DDBJ databases">
        <authorList>
            <person name="Rey-Velasco X."/>
        </authorList>
    </citation>
    <scope>NUCLEOTIDE SEQUENCE [LARGE SCALE GENOMIC DNA]</scope>
    <source>
        <strain evidence="2 3">W431</strain>
    </source>
</reference>
<dbReference type="PANTHER" id="PTHR35936">
    <property type="entry name" value="MEMBRANE-BOUND LYTIC MUREIN TRANSGLYCOSYLASE F"/>
    <property type="match status" value="1"/>
</dbReference>